<feature type="domain" description="RING-CH-type" evidence="5">
    <location>
        <begin position="103"/>
        <end position="168"/>
    </location>
</feature>
<dbReference type="PANTHER" id="PTHR46214:SF8">
    <property type="entry name" value="RING_FYVE_PHD ZINC FINGER SUPERFAMILY PROTEIN"/>
    <property type="match status" value="1"/>
</dbReference>
<name>A0AA38FSM0_TAXCH</name>
<keyword evidence="3" id="KW-0862">Zinc</keyword>
<protein>
    <recommendedName>
        <fullName evidence="5">RING-CH-type domain-containing protein</fullName>
    </recommendedName>
</protein>
<dbReference type="PANTHER" id="PTHR46214">
    <property type="entry name" value="ZINC FINGER, RING-CH-TYPE"/>
    <property type="match status" value="1"/>
</dbReference>
<dbReference type="PROSITE" id="PS51292">
    <property type="entry name" value="ZF_RING_CH"/>
    <property type="match status" value="1"/>
</dbReference>
<feature type="region of interest" description="Disordered" evidence="4">
    <location>
        <begin position="1"/>
        <end position="35"/>
    </location>
</feature>
<dbReference type="Proteomes" id="UP000824469">
    <property type="component" value="Unassembled WGS sequence"/>
</dbReference>
<keyword evidence="7" id="KW-1185">Reference proteome</keyword>
<comment type="caution">
    <text evidence="6">The sequence shown here is derived from an EMBL/GenBank/DDBJ whole genome shotgun (WGS) entry which is preliminary data.</text>
</comment>
<gene>
    <name evidence="6" type="ORF">KI387_037702</name>
</gene>
<evidence type="ECO:0000313" key="7">
    <source>
        <dbReference type="Proteomes" id="UP000824469"/>
    </source>
</evidence>
<keyword evidence="2" id="KW-0863">Zinc-finger</keyword>
<dbReference type="GO" id="GO:0008270">
    <property type="term" value="F:zinc ion binding"/>
    <property type="evidence" value="ECO:0007669"/>
    <property type="project" value="UniProtKB-KW"/>
</dbReference>
<dbReference type="InterPro" id="IPR013083">
    <property type="entry name" value="Znf_RING/FYVE/PHD"/>
</dbReference>
<organism evidence="6 7">
    <name type="scientific">Taxus chinensis</name>
    <name type="common">Chinese yew</name>
    <name type="synonym">Taxus wallichiana var. chinensis</name>
    <dbReference type="NCBI Taxonomy" id="29808"/>
    <lineage>
        <taxon>Eukaryota</taxon>
        <taxon>Viridiplantae</taxon>
        <taxon>Streptophyta</taxon>
        <taxon>Embryophyta</taxon>
        <taxon>Tracheophyta</taxon>
        <taxon>Spermatophyta</taxon>
        <taxon>Pinopsida</taxon>
        <taxon>Pinidae</taxon>
        <taxon>Conifers II</taxon>
        <taxon>Cupressales</taxon>
        <taxon>Taxaceae</taxon>
        <taxon>Taxus</taxon>
    </lineage>
</organism>
<dbReference type="SUPFAM" id="SSF57850">
    <property type="entry name" value="RING/U-box"/>
    <property type="match status" value="1"/>
</dbReference>
<feature type="non-terminal residue" evidence="6">
    <location>
        <position position="169"/>
    </location>
</feature>
<evidence type="ECO:0000256" key="2">
    <source>
        <dbReference type="ARBA" id="ARBA00022771"/>
    </source>
</evidence>
<dbReference type="InterPro" id="IPR011016">
    <property type="entry name" value="Znf_RING-CH"/>
</dbReference>
<dbReference type="EMBL" id="JAHRHJ020000007">
    <property type="protein sequence ID" value="KAH9309791.1"/>
    <property type="molecule type" value="Genomic_DNA"/>
</dbReference>
<sequence>MACSVPTPSSPILEKKDDSEIPISDKPPAPVGNSAEHALAVDLGESSPEVDSRELDDCRCNSEKPKVKKVTFVSVKHVDSAVDLEKGLDVKDVGEPTRDGKCGDDDTERVCRVCHLSSDCRTSPGDLIQIGCGCKDDLGISHRHCAEAWFKIRGNRLCEICGETAKNVV</sequence>
<accession>A0AA38FSM0</accession>
<evidence type="ECO:0000256" key="1">
    <source>
        <dbReference type="ARBA" id="ARBA00022723"/>
    </source>
</evidence>
<evidence type="ECO:0000313" key="6">
    <source>
        <dbReference type="EMBL" id="KAH9309791.1"/>
    </source>
</evidence>
<evidence type="ECO:0000256" key="3">
    <source>
        <dbReference type="ARBA" id="ARBA00022833"/>
    </source>
</evidence>
<dbReference type="Pfam" id="PF12906">
    <property type="entry name" value="RINGv"/>
    <property type="match status" value="1"/>
</dbReference>
<dbReference type="SMART" id="SM00744">
    <property type="entry name" value="RINGv"/>
    <property type="match status" value="1"/>
</dbReference>
<keyword evidence="1" id="KW-0479">Metal-binding</keyword>
<dbReference type="AlphaFoldDB" id="A0AA38FSM0"/>
<evidence type="ECO:0000256" key="4">
    <source>
        <dbReference type="SAM" id="MobiDB-lite"/>
    </source>
</evidence>
<dbReference type="Gene3D" id="3.30.40.10">
    <property type="entry name" value="Zinc/RING finger domain, C3HC4 (zinc finger)"/>
    <property type="match status" value="1"/>
</dbReference>
<reference evidence="6 7" key="1">
    <citation type="journal article" date="2021" name="Nat. Plants">
        <title>The Taxus genome provides insights into paclitaxel biosynthesis.</title>
        <authorList>
            <person name="Xiong X."/>
            <person name="Gou J."/>
            <person name="Liao Q."/>
            <person name="Li Y."/>
            <person name="Zhou Q."/>
            <person name="Bi G."/>
            <person name="Li C."/>
            <person name="Du R."/>
            <person name="Wang X."/>
            <person name="Sun T."/>
            <person name="Guo L."/>
            <person name="Liang H."/>
            <person name="Lu P."/>
            <person name="Wu Y."/>
            <person name="Zhang Z."/>
            <person name="Ro D.K."/>
            <person name="Shang Y."/>
            <person name="Huang S."/>
            <person name="Yan J."/>
        </authorList>
    </citation>
    <scope>NUCLEOTIDE SEQUENCE [LARGE SCALE GENOMIC DNA]</scope>
    <source>
        <strain evidence="6">Ta-2019</strain>
    </source>
</reference>
<proteinExistence type="predicted"/>
<evidence type="ECO:0000259" key="5">
    <source>
        <dbReference type="PROSITE" id="PS51292"/>
    </source>
</evidence>